<name>A0AAD7G213_MYCRO</name>
<evidence type="ECO:0000313" key="2">
    <source>
        <dbReference type="Proteomes" id="UP001221757"/>
    </source>
</evidence>
<protein>
    <submittedName>
        <fullName evidence="1">Uncharacterized protein</fullName>
    </submittedName>
</protein>
<sequence>MAPPLQSQPQPGQTKLREDKARERISVMDAVHVEDGAFVMLEQIDKTVHPFEVDIATWFSAEPQRSDPRIDNSILPLCSCPDTRSDCTRLNIMMDGSPLYSTPIHPVKPKLRPDFSGQASNRSRMQCPVTYYLTDFGISR</sequence>
<comment type="caution">
    <text evidence="1">The sequence shown here is derived from an EMBL/GenBank/DDBJ whole genome shotgun (WGS) entry which is preliminary data.</text>
</comment>
<keyword evidence="2" id="KW-1185">Reference proteome</keyword>
<dbReference type="EMBL" id="JARKIE010000284">
    <property type="protein sequence ID" value="KAJ7658025.1"/>
    <property type="molecule type" value="Genomic_DNA"/>
</dbReference>
<accession>A0AAD7G213</accession>
<dbReference type="AlphaFoldDB" id="A0AAD7G213"/>
<proteinExistence type="predicted"/>
<dbReference type="Proteomes" id="UP001221757">
    <property type="component" value="Unassembled WGS sequence"/>
</dbReference>
<organism evidence="1 2">
    <name type="scientific">Mycena rosella</name>
    <name type="common">Pink bonnet</name>
    <name type="synonym">Agaricus rosellus</name>
    <dbReference type="NCBI Taxonomy" id="1033263"/>
    <lineage>
        <taxon>Eukaryota</taxon>
        <taxon>Fungi</taxon>
        <taxon>Dikarya</taxon>
        <taxon>Basidiomycota</taxon>
        <taxon>Agaricomycotina</taxon>
        <taxon>Agaricomycetes</taxon>
        <taxon>Agaricomycetidae</taxon>
        <taxon>Agaricales</taxon>
        <taxon>Marasmiineae</taxon>
        <taxon>Mycenaceae</taxon>
        <taxon>Mycena</taxon>
    </lineage>
</organism>
<reference evidence="1" key="1">
    <citation type="submission" date="2023-03" db="EMBL/GenBank/DDBJ databases">
        <title>Massive genome expansion in bonnet fungi (Mycena s.s.) driven by repeated elements and novel gene families across ecological guilds.</title>
        <authorList>
            <consortium name="Lawrence Berkeley National Laboratory"/>
            <person name="Harder C.B."/>
            <person name="Miyauchi S."/>
            <person name="Viragh M."/>
            <person name="Kuo A."/>
            <person name="Thoen E."/>
            <person name="Andreopoulos B."/>
            <person name="Lu D."/>
            <person name="Skrede I."/>
            <person name="Drula E."/>
            <person name="Henrissat B."/>
            <person name="Morin E."/>
            <person name="Kohler A."/>
            <person name="Barry K."/>
            <person name="LaButti K."/>
            <person name="Morin E."/>
            <person name="Salamov A."/>
            <person name="Lipzen A."/>
            <person name="Mereny Z."/>
            <person name="Hegedus B."/>
            <person name="Baldrian P."/>
            <person name="Stursova M."/>
            <person name="Weitz H."/>
            <person name="Taylor A."/>
            <person name="Grigoriev I.V."/>
            <person name="Nagy L.G."/>
            <person name="Martin F."/>
            <person name="Kauserud H."/>
        </authorList>
    </citation>
    <scope>NUCLEOTIDE SEQUENCE</scope>
    <source>
        <strain evidence="1">CBHHK067</strain>
    </source>
</reference>
<gene>
    <name evidence="1" type="ORF">B0H17DRAFT_1145732</name>
</gene>
<evidence type="ECO:0000313" key="1">
    <source>
        <dbReference type="EMBL" id="KAJ7658025.1"/>
    </source>
</evidence>